<keyword evidence="3" id="KW-1185">Reference proteome</keyword>
<proteinExistence type="predicted"/>
<sequence>MTKHPVVAAAALSGGGWWDSGAAKAKPKDKICFYRLVSMLTDFKLGLNYQSLRWPAKTQNKASAAHITTMYLAMPGLCVRVSVRVEGRITNQYRTAELLGSSHDEQSQRERKREGEKKSFETRLGYRVSVGTRIQRSPLTRLATKRDETVTAVSTHRL</sequence>
<evidence type="ECO:0000313" key="3">
    <source>
        <dbReference type="Proteomes" id="UP000735302"/>
    </source>
</evidence>
<gene>
    <name evidence="2" type="ORF">PoB_002793400</name>
</gene>
<reference evidence="2 3" key="1">
    <citation type="journal article" date="2021" name="Elife">
        <title>Chloroplast acquisition without the gene transfer in kleptoplastic sea slugs, Plakobranchus ocellatus.</title>
        <authorList>
            <person name="Maeda T."/>
            <person name="Takahashi S."/>
            <person name="Yoshida T."/>
            <person name="Shimamura S."/>
            <person name="Takaki Y."/>
            <person name="Nagai Y."/>
            <person name="Toyoda A."/>
            <person name="Suzuki Y."/>
            <person name="Arimoto A."/>
            <person name="Ishii H."/>
            <person name="Satoh N."/>
            <person name="Nishiyama T."/>
            <person name="Hasebe M."/>
            <person name="Maruyama T."/>
            <person name="Minagawa J."/>
            <person name="Obokata J."/>
            <person name="Shigenobu S."/>
        </authorList>
    </citation>
    <scope>NUCLEOTIDE SEQUENCE [LARGE SCALE GENOMIC DNA]</scope>
</reference>
<dbReference type="AlphaFoldDB" id="A0AAV4A1D8"/>
<comment type="caution">
    <text evidence="2">The sequence shown here is derived from an EMBL/GenBank/DDBJ whole genome shotgun (WGS) entry which is preliminary data.</text>
</comment>
<evidence type="ECO:0000256" key="1">
    <source>
        <dbReference type="SAM" id="MobiDB-lite"/>
    </source>
</evidence>
<feature type="compositionally biased region" description="Basic and acidic residues" evidence="1">
    <location>
        <begin position="102"/>
        <end position="119"/>
    </location>
</feature>
<organism evidence="2 3">
    <name type="scientific">Plakobranchus ocellatus</name>
    <dbReference type="NCBI Taxonomy" id="259542"/>
    <lineage>
        <taxon>Eukaryota</taxon>
        <taxon>Metazoa</taxon>
        <taxon>Spiralia</taxon>
        <taxon>Lophotrochozoa</taxon>
        <taxon>Mollusca</taxon>
        <taxon>Gastropoda</taxon>
        <taxon>Heterobranchia</taxon>
        <taxon>Euthyneura</taxon>
        <taxon>Panpulmonata</taxon>
        <taxon>Sacoglossa</taxon>
        <taxon>Placobranchoidea</taxon>
        <taxon>Plakobranchidae</taxon>
        <taxon>Plakobranchus</taxon>
    </lineage>
</organism>
<dbReference type="EMBL" id="BLXT01003294">
    <property type="protein sequence ID" value="GFO01429.1"/>
    <property type="molecule type" value="Genomic_DNA"/>
</dbReference>
<name>A0AAV4A1D8_9GAST</name>
<feature type="region of interest" description="Disordered" evidence="1">
    <location>
        <begin position="100"/>
        <end position="119"/>
    </location>
</feature>
<protein>
    <submittedName>
        <fullName evidence="2">Uncharacterized protein</fullName>
    </submittedName>
</protein>
<evidence type="ECO:0000313" key="2">
    <source>
        <dbReference type="EMBL" id="GFO01429.1"/>
    </source>
</evidence>
<dbReference type="Proteomes" id="UP000735302">
    <property type="component" value="Unassembled WGS sequence"/>
</dbReference>
<accession>A0AAV4A1D8</accession>